<reference evidence="1" key="2">
    <citation type="journal article" date="2020" name="Nat. Commun.">
        <title>Large-scale genome sequencing of mycorrhizal fungi provides insights into the early evolution of symbiotic traits.</title>
        <authorList>
            <person name="Miyauchi S."/>
            <person name="Kiss E."/>
            <person name="Kuo A."/>
            <person name="Drula E."/>
            <person name="Kohler A."/>
            <person name="Sanchez-Garcia M."/>
            <person name="Morin E."/>
            <person name="Andreopoulos B."/>
            <person name="Barry K.W."/>
            <person name="Bonito G."/>
            <person name="Buee M."/>
            <person name="Carver A."/>
            <person name="Chen C."/>
            <person name="Cichocki N."/>
            <person name="Clum A."/>
            <person name="Culley D."/>
            <person name="Crous P.W."/>
            <person name="Fauchery L."/>
            <person name="Girlanda M."/>
            <person name="Hayes R.D."/>
            <person name="Keri Z."/>
            <person name="LaButti K."/>
            <person name="Lipzen A."/>
            <person name="Lombard V."/>
            <person name="Magnuson J."/>
            <person name="Maillard F."/>
            <person name="Murat C."/>
            <person name="Nolan M."/>
            <person name="Ohm R.A."/>
            <person name="Pangilinan J."/>
            <person name="Pereira M.F."/>
            <person name="Perotto S."/>
            <person name="Peter M."/>
            <person name="Pfister S."/>
            <person name="Riley R."/>
            <person name="Sitrit Y."/>
            <person name="Stielow J.B."/>
            <person name="Szollosi G."/>
            <person name="Zifcakova L."/>
            <person name="Stursova M."/>
            <person name="Spatafora J.W."/>
            <person name="Tedersoo L."/>
            <person name="Vaario L.M."/>
            <person name="Yamada A."/>
            <person name="Yan M."/>
            <person name="Wang P."/>
            <person name="Xu J."/>
            <person name="Bruns T."/>
            <person name="Baldrian P."/>
            <person name="Vilgalys R."/>
            <person name="Dunand C."/>
            <person name="Henrissat B."/>
            <person name="Grigoriev I.V."/>
            <person name="Hibbett D."/>
            <person name="Nagy L.G."/>
            <person name="Martin F.M."/>
        </authorList>
    </citation>
    <scope>NUCLEOTIDE SEQUENCE</scope>
    <source>
        <strain evidence="1">P2</strain>
    </source>
</reference>
<keyword evidence="2" id="KW-1185">Reference proteome</keyword>
<evidence type="ECO:0000313" key="1">
    <source>
        <dbReference type="EMBL" id="KAF9641851.1"/>
    </source>
</evidence>
<proteinExistence type="predicted"/>
<accession>A0ACB6YY75</accession>
<sequence length="271" mass="29966">LVIQPLCNSAFEDIKNKVSLDDVVHEVLSWVTAGQERIMETQCELLISNFRDQKTIRLVKENIGHITDGSSSYCGGALKLGLKKAFELKKKKRQPPVVHGIATLSRTRPLGQTTTARRAVVPPGVVGIINALVAGTRGPAIMHHAKTWYRLANSLRAWISSEAGRLTHREPTNLPSIFTFDRESDCLEVGFCCSTVLEGRIGQPIMHHAFARGLYPAPRESPSNIIPSDDGSDWSGTCQGWASFTVRTGKQCFQHPCGTIDEWFGENPYRV</sequence>
<gene>
    <name evidence="1" type="ORF">BDM02DRAFT_3133524</name>
</gene>
<organism evidence="1 2">
    <name type="scientific">Thelephora ganbajun</name>
    <name type="common">Ganba fungus</name>
    <dbReference type="NCBI Taxonomy" id="370292"/>
    <lineage>
        <taxon>Eukaryota</taxon>
        <taxon>Fungi</taxon>
        <taxon>Dikarya</taxon>
        <taxon>Basidiomycota</taxon>
        <taxon>Agaricomycotina</taxon>
        <taxon>Agaricomycetes</taxon>
        <taxon>Thelephorales</taxon>
        <taxon>Thelephoraceae</taxon>
        <taxon>Thelephora</taxon>
    </lineage>
</organism>
<dbReference type="EMBL" id="MU119073">
    <property type="protein sequence ID" value="KAF9641851.1"/>
    <property type="molecule type" value="Genomic_DNA"/>
</dbReference>
<evidence type="ECO:0000313" key="2">
    <source>
        <dbReference type="Proteomes" id="UP000886501"/>
    </source>
</evidence>
<comment type="caution">
    <text evidence="1">The sequence shown here is derived from an EMBL/GenBank/DDBJ whole genome shotgun (WGS) entry which is preliminary data.</text>
</comment>
<feature type="non-terminal residue" evidence="1">
    <location>
        <position position="1"/>
    </location>
</feature>
<reference evidence="1" key="1">
    <citation type="submission" date="2019-10" db="EMBL/GenBank/DDBJ databases">
        <authorList>
            <consortium name="DOE Joint Genome Institute"/>
            <person name="Kuo A."/>
            <person name="Miyauchi S."/>
            <person name="Kiss E."/>
            <person name="Drula E."/>
            <person name="Kohler A."/>
            <person name="Sanchez-Garcia M."/>
            <person name="Andreopoulos B."/>
            <person name="Barry K.W."/>
            <person name="Bonito G."/>
            <person name="Buee M."/>
            <person name="Carver A."/>
            <person name="Chen C."/>
            <person name="Cichocki N."/>
            <person name="Clum A."/>
            <person name="Culley D."/>
            <person name="Crous P.W."/>
            <person name="Fauchery L."/>
            <person name="Girlanda M."/>
            <person name="Hayes R."/>
            <person name="Keri Z."/>
            <person name="Labutti K."/>
            <person name="Lipzen A."/>
            <person name="Lombard V."/>
            <person name="Magnuson J."/>
            <person name="Maillard F."/>
            <person name="Morin E."/>
            <person name="Murat C."/>
            <person name="Nolan M."/>
            <person name="Ohm R."/>
            <person name="Pangilinan J."/>
            <person name="Pereira M."/>
            <person name="Perotto S."/>
            <person name="Peter M."/>
            <person name="Riley R."/>
            <person name="Sitrit Y."/>
            <person name="Stielow B."/>
            <person name="Szollosi G."/>
            <person name="Zifcakova L."/>
            <person name="Stursova M."/>
            <person name="Spatafora J.W."/>
            <person name="Tedersoo L."/>
            <person name="Vaario L.-M."/>
            <person name="Yamada A."/>
            <person name="Yan M."/>
            <person name="Wang P."/>
            <person name="Xu J."/>
            <person name="Bruns T."/>
            <person name="Baldrian P."/>
            <person name="Vilgalys R."/>
            <person name="Henrissat B."/>
            <person name="Grigoriev I.V."/>
            <person name="Hibbett D."/>
            <person name="Nagy L.G."/>
            <person name="Martin F.M."/>
        </authorList>
    </citation>
    <scope>NUCLEOTIDE SEQUENCE</scope>
    <source>
        <strain evidence="1">P2</strain>
    </source>
</reference>
<dbReference type="Proteomes" id="UP000886501">
    <property type="component" value="Unassembled WGS sequence"/>
</dbReference>
<name>A0ACB6YY75_THEGA</name>
<protein>
    <submittedName>
        <fullName evidence="1">Uncharacterized protein</fullName>
    </submittedName>
</protein>